<reference evidence="5" key="2">
    <citation type="submission" date="2022-10" db="EMBL/GenBank/DDBJ databases">
        <authorList>
            <person name="Landa B."/>
            <person name="Arias-Giraldo L.F."/>
            <person name="Roman-Ecija M."/>
            <person name="Velasco-Amo M.P."/>
            <person name="De La Fuente L."/>
            <person name="Marco-Noales E."/>
            <person name="Moralejo E."/>
        </authorList>
    </citation>
    <scope>NUCLEOTIDE SEQUENCE</scope>
    <source>
        <strain evidence="5">CFBP8073</strain>
    </source>
</reference>
<name>A0AAJ5UI97_XYLFS</name>
<dbReference type="Gene3D" id="1.10.287.1120">
    <property type="entry name" value="Bipartite methylase S protein"/>
    <property type="match status" value="1"/>
</dbReference>
<comment type="similarity">
    <text evidence="1">Belongs to the type-I restriction system S methylase family.</text>
</comment>
<gene>
    <name evidence="5" type="ORF">OK117_01220</name>
</gene>
<dbReference type="REBASE" id="689088">
    <property type="entry name" value="S2.Xfa8073ORF1230P"/>
</dbReference>
<keyword evidence="2" id="KW-0680">Restriction system</keyword>
<dbReference type="SUPFAM" id="SSF116734">
    <property type="entry name" value="DNA methylase specificity domain"/>
    <property type="match status" value="1"/>
</dbReference>
<keyword evidence="5" id="KW-0378">Hydrolase</keyword>
<evidence type="ECO:0000259" key="4">
    <source>
        <dbReference type="Pfam" id="PF01420"/>
    </source>
</evidence>
<dbReference type="EC" id="3.1.21.-" evidence="5"/>
<evidence type="ECO:0000256" key="1">
    <source>
        <dbReference type="ARBA" id="ARBA00010923"/>
    </source>
</evidence>
<keyword evidence="5" id="KW-0255">Endonuclease</keyword>
<accession>A0AAJ5UI97</accession>
<dbReference type="InterPro" id="IPR000055">
    <property type="entry name" value="Restrct_endonuc_typeI_TRD"/>
</dbReference>
<dbReference type="CDD" id="cd17287">
    <property type="entry name" value="RMtype1_S_EcoN10ORF171P_TRD2-CR2_like"/>
    <property type="match status" value="1"/>
</dbReference>
<dbReference type="InterPro" id="IPR052021">
    <property type="entry name" value="Type-I_RS_S_subunit"/>
</dbReference>
<dbReference type="Pfam" id="PF01420">
    <property type="entry name" value="Methylase_S"/>
    <property type="match status" value="1"/>
</dbReference>
<reference evidence="5" key="1">
    <citation type="journal article" date="2022" name="Phytopathology">
        <title>Complete circularized genome resources of seven strains of Xylella fastidiosa subsp. fastidiosa using hybrid assembly reveals unknown plasmids.</title>
        <authorList>
            <person name="Velasco-Amo M.D.P."/>
            <person name="Arias-Giraldo L.F.F."/>
            <person name="Ecija M.R."/>
            <person name="De La Fuente L."/>
            <person name="Marco-Noales E."/>
            <person name="Moralejo E."/>
            <person name="Navas-Cort J.A."/>
            <person name="Landa B.B."/>
        </authorList>
    </citation>
    <scope>NUCLEOTIDE SEQUENCE</scope>
    <source>
        <strain evidence="5">CFBP8073</strain>
    </source>
</reference>
<sequence length="306" mass="34196">MELLKPSNAQQRVFAICDWREYLRIEVPAHPLQEQQSLARLIIGVRTAYRNEQHLCQTLMALKRSALSSIFTRGLRGEAQKDTEIGSMPESWGLEPIAAHFSVVSGGTPSRGDPAYWTGGSIPWIKTTEVAYCQITETKEHITPKGLQDSAAKLLPKGTLLMAMYGQGVTRGKVAILGIEAACNQACAAMVPINNLVHTRYLYHFLTWRYEDIRSLAHGGQQQNLNLEMVRDLLFATPPSHAEQDEIVSIIDAIDRKIDLHRRKHHVLEDMFKSLLHKLMTGEISVSDLDLSALSPALRQHEGITA</sequence>
<evidence type="ECO:0000313" key="6">
    <source>
        <dbReference type="Proteomes" id="UP001211513"/>
    </source>
</evidence>
<dbReference type="AlphaFoldDB" id="A0AAJ5UI97"/>
<proteinExistence type="inferred from homology"/>
<dbReference type="PANTHER" id="PTHR30408:SF12">
    <property type="entry name" value="TYPE I RESTRICTION ENZYME MJAVIII SPECIFICITY SUBUNIT"/>
    <property type="match status" value="1"/>
</dbReference>
<keyword evidence="3" id="KW-0238">DNA-binding</keyword>
<dbReference type="Proteomes" id="UP001211513">
    <property type="component" value="Chromosome"/>
</dbReference>
<dbReference type="GO" id="GO:0009307">
    <property type="term" value="P:DNA restriction-modification system"/>
    <property type="evidence" value="ECO:0007669"/>
    <property type="project" value="UniProtKB-KW"/>
</dbReference>
<protein>
    <submittedName>
        <fullName evidence="5">Restriction endonuclease subunit S</fullName>
        <ecNumber evidence="5">3.1.21.-</ecNumber>
    </submittedName>
</protein>
<dbReference type="GO" id="GO:0004519">
    <property type="term" value="F:endonuclease activity"/>
    <property type="evidence" value="ECO:0007669"/>
    <property type="project" value="UniProtKB-KW"/>
</dbReference>
<dbReference type="GO" id="GO:0003677">
    <property type="term" value="F:DNA binding"/>
    <property type="evidence" value="ECO:0007669"/>
    <property type="project" value="UniProtKB-KW"/>
</dbReference>
<evidence type="ECO:0000256" key="2">
    <source>
        <dbReference type="ARBA" id="ARBA00022747"/>
    </source>
</evidence>
<dbReference type="PANTHER" id="PTHR30408">
    <property type="entry name" value="TYPE-1 RESTRICTION ENZYME ECOKI SPECIFICITY PROTEIN"/>
    <property type="match status" value="1"/>
</dbReference>
<dbReference type="RefSeq" id="WP_233341743.1">
    <property type="nucleotide sequence ID" value="NZ_CP109886.1"/>
</dbReference>
<evidence type="ECO:0000256" key="3">
    <source>
        <dbReference type="ARBA" id="ARBA00023125"/>
    </source>
</evidence>
<dbReference type="InterPro" id="IPR044946">
    <property type="entry name" value="Restrct_endonuc_typeI_TRD_sf"/>
</dbReference>
<dbReference type="EMBL" id="CP109886">
    <property type="protein sequence ID" value="WCF28553.1"/>
    <property type="molecule type" value="Genomic_DNA"/>
</dbReference>
<feature type="domain" description="Type I restriction modification DNA specificity" evidence="4">
    <location>
        <begin position="103"/>
        <end position="269"/>
    </location>
</feature>
<keyword evidence="5" id="KW-0540">Nuclease</keyword>
<organism evidence="5 6">
    <name type="scientific">Xylella fastidiosa subsp. fastidiosa</name>
    <dbReference type="NCBI Taxonomy" id="644356"/>
    <lineage>
        <taxon>Bacteria</taxon>
        <taxon>Pseudomonadati</taxon>
        <taxon>Pseudomonadota</taxon>
        <taxon>Gammaproteobacteria</taxon>
        <taxon>Lysobacterales</taxon>
        <taxon>Lysobacteraceae</taxon>
        <taxon>Xylella</taxon>
    </lineage>
</organism>
<evidence type="ECO:0000313" key="5">
    <source>
        <dbReference type="EMBL" id="WCF28553.1"/>
    </source>
</evidence>
<dbReference type="GO" id="GO:0016787">
    <property type="term" value="F:hydrolase activity"/>
    <property type="evidence" value="ECO:0007669"/>
    <property type="project" value="UniProtKB-KW"/>
</dbReference>
<dbReference type="Gene3D" id="3.90.220.20">
    <property type="entry name" value="DNA methylase specificity domains"/>
    <property type="match status" value="1"/>
</dbReference>